<evidence type="ECO:0000256" key="1">
    <source>
        <dbReference type="ARBA" id="ARBA00009179"/>
    </source>
</evidence>
<dbReference type="Gene3D" id="2.30.42.10">
    <property type="match status" value="1"/>
</dbReference>
<dbReference type="InterPro" id="IPR005151">
    <property type="entry name" value="Tail-specific_protease"/>
</dbReference>
<dbReference type="Proteomes" id="UP000293162">
    <property type="component" value="Unassembled WGS sequence"/>
</dbReference>
<dbReference type="PANTHER" id="PTHR32060">
    <property type="entry name" value="TAIL-SPECIFIC PROTEASE"/>
    <property type="match status" value="1"/>
</dbReference>
<dbReference type="Pfam" id="PF17804">
    <property type="entry name" value="TSP_NTD"/>
    <property type="match status" value="1"/>
</dbReference>
<accession>A0A4Q5M1A9</accession>
<comment type="similarity">
    <text evidence="1 5">Belongs to the peptidase S41A family.</text>
</comment>
<dbReference type="InterPro" id="IPR004447">
    <property type="entry name" value="Peptidase_S41A"/>
</dbReference>
<dbReference type="SUPFAM" id="SSF52096">
    <property type="entry name" value="ClpP/crotonase"/>
    <property type="match status" value="1"/>
</dbReference>
<dbReference type="InterPro" id="IPR020992">
    <property type="entry name" value="Tail_Prtase_C"/>
</dbReference>
<feature type="domain" description="PDZ" evidence="6">
    <location>
        <begin position="247"/>
        <end position="323"/>
    </location>
</feature>
<keyword evidence="3 5" id="KW-0378">Hydrolase</keyword>
<dbReference type="GO" id="GO:0030288">
    <property type="term" value="C:outer membrane-bounded periplasmic space"/>
    <property type="evidence" value="ECO:0007669"/>
    <property type="project" value="TreeGrafter"/>
</dbReference>
<evidence type="ECO:0000313" key="7">
    <source>
        <dbReference type="EMBL" id="RYU95643.1"/>
    </source>
</evidence>
<dbReference type="PANTHER" id="PTHR32060:SF22">
    <property type="entry name" value="CARBOXYL-TERMINAL-PROCESSING PEPTIDASE 3, CHLOROPLASTIC"/>
    <property type="match status" value="1"/>
</dbReference>
<name>A0A4Q5M1A9_9BACT</name>
<keyword evidence="4 5" id="KW-0720">Serine protease</keyword>
<dbReference type="PROSITE" id="PS50106">
    <property type="entry name" value="PDZ"/>
    <property type="match status" value="1"/>
</dbReference>
<dbReference type="SMART" id="SM00245">
    <property type="entry name" value="TSPc"/>
    <property type="match status" value="1"/>
</dbReference>
<sequence>MRKPHILSLALLGGIIGSVFIAAMPLNDDPPTKNETIIRTVGAMLEQGHYSPKKIDDEFSKKIFVEYLKRIDPSKRLLLEKDINKLRKYETKIDDEVHGASLDFFTALDEIYKARLVEAEDIYKQLIEKPFTFDKDENIELDWDKVAFAGNETERKERWRKYLKWQTLERYNDLLDQQEKNKTKADFVAKSNDVLEQEARAKVKKAMDKYFDRLKNKFDENQRFAVLVTTITNEMDPHTDFFPPVEKRSFDERLSGRFFGIGALLMQEDDKIKIRSVSPGGPAWKSGEIQANDVILKVTQANGESEDITGFTTDDAVKVIRGAEGTEVKLTIQKPDGSQKIVPIIRAELKLDETFARSVVITSGKHKIGLIDLPAFYADFQRPQAARCSKDVAKEIEKLKAEGVEGIIMDIRDNGGGSLQEVVNMVGLFIKTGPVVQIRDRAGRPSQMGDNDPSVLYDGPLVVLVNERSASASEIFASAIQDYKRGIVVGSSSTFGKGTVQRAFPVGGAGNGSGAGDLGAVHLTLQKYYRINGGATQLKGVESDIVLTGLYEAYKMREKDSPNALIWDEMPKASYQTWQAAPDVTLLQQKSKDRLSANNVFKAIEDNTNVLADNRKTSRSLDLQKYKVQLKEIKDVSGKVRDLTKLKDDLSVSNLQVDLSVINSDSLKKDRNDFWVKYLKKDVYLNETINVMDDVIQQKGMAVKN</sequence>
<comment type="caution">
    <text evidence="7">The sequence shown here is derived from an EMBL/GenBank/DDBJ whole genome shotgun (WGS) entry which is preliminary data.</text>
</comment>
<dbReference type="CDD" id="cd06782">
    <property type="entry name" value="cpPDZ_CPP-like"/>
    <property type="match status" value="1"/>
</dbReference>
<dbReference type="Pfam" id="PF00595">
    <property type="entry name" value="PDZ"/>
    <property type="match status" value="1"/>
</dbReference>
<dbReference type="OrthoDB" id="9812068at2"/>
<evidence type="ECO:0000256" key="4">
    <source>
        <dbReference type="ARBA" id="ARBA00022825"/>
    </source>
</evidence>
<evidence type="ECO:0000313" key="8">
    <source>
        <dbReference type="Proteomes" id="UP000293162"/>
    </source>
</evidence>
<dbReference type="InterPro" id="IPR029045">
    <property type="entry name" value="ClpP/crotonase-like_dom_sf"/>
</dbReference>
<organism evidence="7 8">
    <name type="scientific">Emticicia agri</name>
    <dbReference type="NCBI Taxonomy" id="2492393"/>
    <lineage>
        <taxon>Bacteria</taxon>
        <taxon>Pseudomonadati</taxon>
        <taxon>Bacteroidota</taxon>
        <taxon>Cytophagia</taxon>
        <taxon>Cytophagales</taxon>
        <taxon>Leadbetterellaceae</taxon>
        <taxon>Emticicia</taxon>
    </lineage>
</organism>
<dbReference type="EMBL" id="SEWF01000013">
    <property type="protein sequence ID" value="RYU95643.1"/>
    <property type="molecule type" value="Genomic_DNA"/>
</dbReference>
<dbReference type="Pfam" id="PF11818">
    <property type="entry name" value="DUF3340"/>
    <property type="match status" value="1"/>
</dbReference>
<protein>
    <submittedName>
        <fullName evidence="7">PDZ domain-containing protein</fullName>
    </submittedName>
</protein>
<evidence type="ECO:0000256" key="3">
    <source>
        <dbReference type="ARBA" id="ARBA00022801"/>
    </source>
</evidence>
<dbReference type="SMART" id="SM00228">
    <property type="entry name" value="PDZ"/>
    <property type="match status" value="1"/>
</dbReference>
<dbReference type="GO" id="GO:0008236">
    <property type="term" value="F:serine-type peptidase activity"/>
    <property type="evidence" value="ECO:0007669"/>
    <property type="project" value="UniProtKB-KW"/>
</dbReference>
<evidence type="ECO:0000259" key="6">
    <source>
        <dbReference type="PROSITE" id="PS50106"/>
    </source>
</evidence>
<dbReference type="InterPro" id="IPR001478">
    <property type="entry name" value="PDZ"/>
</dbReference>
<dbReference type="Pfam" id="PF03572">
    <property type="entry name" value="Peptidase_S41"/>
    <property type="match status" value="1"/>
</dbReference>
<dbReference type="InterPro" id="IPR036034">
    <property type="entry name" value="PDZ_sf"/>
</dbReference>
<dbReference type="RefSeq" id="WP_130021035.1">
    <property type="nucleotide sequence ID" value="NZ_SEWF01000013.1"/>
</dbReference>
<dbReference type="NCBIfam" id="TIGR00225">
    <property type="entry name" value="prc"/>
    <property type="match status" value="1"/>
</dbReference>
<dbReference type="GO" id="GO:0006508">
    <property type="term" value="P:proteolysis"/>
    <property type="evidence" value="ECO:0007669"/>
    <property type="project" value="UniProtKB-KW"/>
</dbReference>
<dbReference type="CDD" id="cd07560">
    <property type="entry name" value="Peptidase_S41_CPP"/>
    <property type="match status" value="1"/>
</dbReference>
<dbReference type="GO" id="GO:0004175">
    <property type="term" value="F:endopeptidase activity"/>
    <property type="evidence" value="ECO:0007669"/>
    <property type="project" value="TreeGrafter"/>
</dbReference>
<reference evidence="7 8" key="1">
    <citation type="submission" date="2019-02" db="EMBL/GenBank/DDBJ databases">
        <title>Bacterial novel species Emticicia sp. 17J42-9 isolated from soil.</title>
        <authorList>
            <person name="Jung H.-Y."/>
        </authorList>
    </citation>
    <scope>NUCLEOTIDE SEQUENCE [LARGE SCALE GENOMIC DNA]</scope>
    <source>
        <strain evidence="7 8">17J42-9</strain>
    </source>
</reference>
<evidence type="ECO:0000256" key="5">
    <source>
        <dbReference type="RuleBase" id="RU004404"/>
    </source>
</evidence>
<dbReference type="AlphaFoldDB" id="A0A4Q5M1A9"/>
<dbReference type="Gene3D" id="3.90.226.10">
    <property type="entry name" value="2-enoyl-CoA Hydratase, Chain A, domain 1"/>
    <property type="match status" value="1"/>
</dbReference>
<dbReference type="SUPFAM" id="SSF50156">
    <property type="entry name" value="PDZ domain-like"/>
    <property type="match status" value="1"/>
</dbReference>
<dbReference type="InterPro" id="IPR040573">
    <property type="entry name" value="TSP_N"/>
</dbReference>
<keyword evidence="8" id="KW-1185">Reference proteome</keyword>
<evidence type="ECO:0000256" key="2">
    <source>
        <dbReference type="ARBA" id="ARBA00022670"/>
    </source>
</evidence>
<dbReference type="GO" id="GO:0007165">
    <property type="term" value="P:signal transduction"/>
    <property type="evidence" value="ECO:0007669"/>
    <property type="project" value="TreeGrafter"/>
</dbReference>
<gene>
    <name evidence="7" type="ORF">EWM59_11055</name>
</gene>
<dbReference type="FunFam" id="3.90.226.10:FF:000090">
    <property type="entry name" value="Tail-specific protease"/>
    <property type="match status" value="1"/>
</dbReference>
<proteinExistence type="inferred from homology"/>
<keyword evidence="2 5" id="KW-0645">Protease</keyword>